<comment type="caution">
    <text evidence="4">The sequence shown here is derived from an EMBL/GenBank/DDBJ whole genome shotgun (WGS) entry which is preliminary data.</text>
</comment>
<comment type="similarity">
    <text evidence="1">Belongs to the NmrA-type oxidoreductase family.</text>
</comment>
<dbReference type="SUPFAM" id="SSF51735">
    <property type="entry name" value="NAD(P)-binding Rossmann-fold domains"/>
    <property type="match status" value="1"/>
</dbReference>
<dbReference type="PANTHER" id="PTHR42748:SF7">
    <property type="entry name" value="NMRA LIKE REDOX SENSOR 1-RELATED"/>
    <property type="match status" value="1"/>
</dbReference>
<evidence type="ECO:0000313" key="4">
    <source>
        <dbReference type="EMBL" id="KAK0742076.1"/>
    </source>
</evidence>
<evidence type="ECO:0000313" key="5">
    <source>
        <dbReference type="Proteomes" id="UP001172159"/>
    </source>
</evidence>
<dbReference type="EMBL" id="JAUKTV010000003">
    <property type="protein sequence ID" value="KAK0742076.1"/>
    <property type="molecule type" value="Genomic_DNA"/>
</dbReference>
<reference evidence="4" key="1">
    <citation type="submission" date="2023-06" db="EMBL/GenBank/DDBJ databases">
        <title>Genome-scale phylogeny and comparative genomics of the fungal order Sordariales.</title>
        <authorList>
            <consortium name="Lawrence Berkeley National Laboratory"/>
            <person name="Hensen N."/>
            <person name="Bonometti L."/>
            <person name="Westerberg I."/>
            <person name="Brannstrom I.O."/>
            <person name="Guillou S."/>
            <person name="Cros-Aarteil S."/>
            <person name="Calhoun S."/>
            <person name="Haridas S."/>
            <person name="Kuo A."/>
            <person name="Mondo S."/>
            <person name="Pangilinan J."/>
            <person name="Riley R."/>
            <person name="Labutti K."/>
            <person name="Andreopoulos B."/>
            <person name="Lipzen A."/>
            <person name="Chen C."/>
            <person name="Yanf M."/>
            <person name="Daum C."/>
            <person name="Ng V."/>
            <person name="Clum A."/>
            <person name="Steindorff A."/>
            <person name="Ohm R."/>
            <person name="Martin F."/>
            <person name="Silar P."/>
            <person name="Natvig D."/>
            <person name="Lalanne C."/>
            <person name="Gautier V."/>
            <person name="Ament-Velasquez S.L."/>
            <person name="Kruys A."/>
            <person name="Hutchinson M.I."/>
            <person name="Powell A.J."/>
            <person name="Barry K."/>
            <person name="Miller A.N."/>
            <person name="Grigoriev I.V."/>
            <person name="Debuchy R."/>
            <person name="Gladieux P."/>
            <person name="Thoren M.H."/>
            <person name="Johannesson H."/>
        </authorList>
    </citation>
    <scope>NUCLEOTIDE SEQUENCE</scope>
    <source>
        <strain evidence="4">CBS 540.89</strain>
    </source>
</reference>
<dbReference type="InterPro" id="IPR051164">
    <property type="entry name" value="NmrA-like_oxidored"/>
</dbReference>
<evidence type="ECO:0000256" key="2">
    <source>
        <dbReference type="ARBA" id="ARBA00022857"/>
    </source>
</evidence>
<dbReference type="InterPro" id="IPR036291">
    <property type="entry name" value="NAD(P)-bd_dom_sf"/>
</dbReference>
<evidence type="ECO:0000256" key="1">
    <source>
        <dbReference type="ARBA" id="ARBA00006328"/>
    </source>
</evidence>
<dbReference type="InterPro" id="IPR008030">
    <property type="entry name" value="NmrA-like"/>
</dbReference>
<dbReference type="PANTHER" id="PTHR42748">
    <property type="entry name" value="NITROGEN METABOLITE REPRESSION PROTEIN NMRA FAMILY MEMBER"/>
    <property type="match status" value="1"/>
</dbReference>
<dbReference type="Proteomes" id="UP001172159">
    <property type="component" value="Unassembled WGS sequence"/>
</dbReference>
<dbReference type="AlphaFoldDB" id="A0AA40EMM0"/>
<organism evidence="4 5">
    <name type="scientific">Apiosordaria backusii</name>
    <dbReference type="NCBI Taxonomy" id="314023"/>
    <lineage>
        <taxon>Eukaryota</taxon>
        <taxon>Fungi</taxon>
        <taxon>Dikarya</taxon>
        <taxon>Ascomycota</taxon>
        <taxon>Pezizomycotina</taxon>
        <taxon>Sordariomycetes</taxon>
        <taxon>Sordariomycetidae</taxon>
        <taxon>Sordariales</taxon>
        <taxon>Lasiosphaeriaceae</taxon>
        <taxon>Apiosordaria</taxon>
    </lineage>
</organism>
<keyword evidence="2" id="KW-0521">NADP</keyword>
<sequence>MPNITILPASCKTGLSTLRALLSLSDPSLQITGIYRDPSKAPQDLLSNPQFTAVKGDIDDPTSLDFSTTDLLFNTTPTTYDNVDILEHAKKQTENIKAAILKSSTVKKVVLLSSMGAQYPSGTGEIKTNHAAELILSTLPPTIPTVFVRCCWFMENWASSLPTLLSDPPFFYSTISPADRLTPMIAVKDIGVVCAQELLSTAPLKSNPYIFELHGPEYTSNDVKKAFEEVLGKEVEMKMIPKEGLLEYYLAVFPDYVAKEYAEMNESFLEGGIIDLNPEPTPGGELKKGETELKEVFAELLKGGA</sequence>
<name>A0AA40EMM0_9PEZI</name>
<protein>
    <recommendedName>
        <fullName evidence="3">NmrA-like domain-containing protein</fullName>
    </recommendedName>
</protein>
<proteinExistence type="inferred from homology"/>
<dbReference type="Gene3D" id="3.40.50.720">
    <property type="entry name" value="NAD(P)-binding Rossmann-like Domain"/>
    <property type="match status" value="1"/>
</dbReference>
<dbReference type="Pfam" id="PF05368">
    <property type="entry name" value="NmrA"/>
    <property type="match status" value="1"/>
</dbReference>
<gene>
    <name evidence="4" type="ORF">B0T21DRAFT_282872</name>
</gene>
<accession>A0AA40EMM0</accession>
<feature type="domain" description="NmrA-like" evidence="3">
    <location>
        <begin position="4"/>
        <end position="273"/>
    </location>
</feature>
<evidence type="ECO:0000259" key="3">
    <source>
        <dbReference type="Pfam" id="PF05368"/>
    </source>
</evidence>
<keyword evidence="5" id="KW-1185">Reference proteome</keyword>